<comment type="similarity">
    <text evidence="10">Belongs to the MHC class I family.</text>
</comment>
<dbReference type="GO" id="GO:0012507">
    <property type="term" value="C:ER to Golgi transport vesicle membrane"/>
    <property type="evidence" value="ECO:0007669"/>
    <property type="project" value="UniProtKB-ARBA"/>
</dbReference>
<dbReference type="PRINTS" id="PR01638">
    <property type="entry name" value="MHCCLASSI"/>
</dbReference>
<feature type="chain" id="PRO_5030952190" evidence="13">
    <location>
        <begin position="25"/>
        <end position="365"/>
    </location>
</feature>
<dbReference type="PROSITE" id="PS00290">
    <property type="entry name" value="IG_MHC"/>
    <property type="match status" value="1"/>
</dbReference>
<evidence type="ECO:0000256" key="13">
    <source>
        <dbReference type="SAM" id="SignalP"/>
    </source>
</evidence>
<evidence type="ECO:0000259" key="14">
    <source>
        <dbReference type="PROSITE" id="PS50835"/>
    </source>
</evidence>
<feature type="signal peptide" evidence="13">
    <location>
        <begin position="1"/>
        <end position="24"/>
    </location>
</feature>
<keyword evidence="9" id="KW-0325">Glycoprotein</keyword>
<dbReference type="InterPro" id="IPR003597">
    <property type="entry name" value="Ig_C1-set"/>
</dbReference>
<dbReference type="GO" id="GO:0009986">
    <property type="term" value="C:cell surface"/>
    <property type="evidence" value="ECO:0007669"/>
    <property type="project" value="UniProtKB-ARBA"/>
</dbReference>
<keyword evidence="7 12" id="KW-0472">Membrane</keyword>
<dbReference type="InterPro" id="IPR013783">
    <property type="entry name" value="Ig-like_fold"/>
</dbReference>
<evidence type="ECO:0000256" key="12">
    <source>
        <dbReference type="SAM" id="Phobius"/>
    </source>
</evidence>
<sequence>MAVMAPRTLLLVLSGVLALTQTWAGSHSMRYFYTSMSRPGRGQPRFFAVGYVDDTQFVRFDSDAESPRMEPRAPWVEQEGPEYWDRETRIMKTATQTYRENLRTALRYYNQSEAGSHTFQRMYGCDLGPDGRLLRGYEQFAYDGKDYIALNGDLRSWTAADMAAQNTQRKWEAAGAAEQDRVYLEGRCVESLRRYLENGKETLQRADPPKTHVTHHPVSDHEATLRCWALGFYPAEITLTWQRDGEDQTQDTELVETRPAGDGTFQKWAAVVVPSGKEQRYTCHVQHEGLPEPLTLRWEPSSQSTIPMVGIIAGLVLLGAVVTGAVVAAVMWRRKSSDRKGGSYSQAASSDSAQGSDVSLTACKV</sequence>
<dbReference type="GO" id="GO:0098553">
    <property type="term" value="C:lumenal side of endoplasmic reticulum membrane"/>
    <property type="evidence" value="ECO:0007669"/>
    <property type="project" value="UniProtKB-ARBA"/>
</dbReference>
<dbReference type="GO" id="GO:0030670">
    <property type="term" value="C:phagocytic vesicle membrane"/>
    <property type="evidence" value="ECO:0007669"/>
    <property type="project" value="UniProtKB-ARBA"/>
</dbReference>
<keyword evidence="3 12" id="KW-0812">Transmembrane</keyword>
<keyword evidence="4 13" id="KW-0732">Signal</keyword>
<feature type="transmembrane region" description="Helical" evidence="12">
    <location>
        <begin position="308"/>
        <end position="332"/>
    </location>
</feature>
<name>A0A7R9MXX1_MACMU</name>
<dbReference type="PROSITE" id="PS50835">
    <property type="entry name" value="IG_LIKE"/>
    <property type="match status" value="1"/>
</dbReference>
<dbReference type="AlphaFoldDB" id="A0A7R9MXX1"/>
<organism evidence="15">
    <name type="scientific">Macaca mulatta</name>
    <name type="common">Rhesus macaque</name>
    <dbReference type="NCBI Taxonomy" id="9544"/>
    <lineage>
        <taxon>Eukaryota</taxon>
        <taxon>Metazoa</taxon>
        <taxon>Chordata</taxon>
        <taxon>Craniata</taxon>
        <taxon>Vertebrata</taxon>
        <taxon>Euteleostomi</taxon>
        <taxon>Mammalia</taxon>
        <taxon>Eutheria</taxon>
        <taxon>Euarchontoglires</taxon>
        <taxon>Primates</taxon>
        <taxon>Haplorrhini</taxon>
        <taxon>Catarrhini</taxon>
        <taxon>Cercopithecidae</taxon>
        <taxon>Cercopithecinae</taxon>
        <taxon>Macaca</taxon>
    </lineage>
</organism>
<gene>
    <name evidence="15" type="primary">A1</name>
</gene>
<keyword evidence="5" id="KW-0391">Immunity</keyword>
<accession>A0A7R9MXX1</accession>
<dbReference type="Gene3D" id="3.30.500.10">
    <property type="entry name" value="MHC class I-like antigen recognition-like"/>
    <property type="match status" value="1"/>
</dbReference>
<evidence type="ECO:0000313" key="15">
    <source>
        <dbReference type="EMBL" id="CAD7694509.1"/>
    </source>
</evidence>
<dbReference type="SUPFAM" id="SSF48726">
    <property type="entry name" value="Immunoglobulin"/>
    <property type="match status" value="1"/>
</dbReference>
<evidence type="ECO:0000256" key="8">
    <source>
        <dbReference type="ARBA" id="ARBA00023157"/>
    </source>
</evidence>
<dbReference type="Pfam" id="PF06623">
    <property type="entry name" value="MHC_I_C"/>
    <property type="match status" value="1"/>
</dbReference>
<feature type="compositionally biased region" description="Low complexity" evidence="11">
    <location>
        <begin position="342"/>
        <end position="359"/>
    </location>
</feature>
<dbReference type="InterPro" id="IPR003006">
    <property type="entry name" value="Ig/MHC_CS"/>
</dbReference>
<comment type="subcellular location">
    <subcellularLocation>
        <location evidence="1">Membrane</location>
        <topology evidence="1">Single-pass membrane protein</topology>
    </subcellularLocation>
</comment>
<dbReference type="InterPro" id="IPR050208">
    <property type="entry name" value="MHC_class-I_related"/>
</dbReference>
<dbReference type="PANTHER" id="PTHR16675:SF270">
    <property type="entry name" value="HLA CLASS I HISTOCOMPATIBILITY ANTIGEN, B ALPHA CHAIN"/>
    <property type="match status" value="1"/>
</dbReference>
<dbReference type="PANTHER" id="PTHR16675">
    <property type="entry name" value="MHC CLASS I-RELATED"/>
    <property type="match status" value="1"/>
</dbReference>
<keyword evidence="6 12" id="KW-1133">Transmembrane helix</keyword>
<evidence type="ECO:0000256" key="11">
    <source>
        <dbReference type="SAM" id="MobiDB-lite"/>
    </source>
</evidence>
<evidence type="ECO:0000256" key="1">
    <source>
        <dbReference type="ARBA" id="ARBA00004167"/>
    </source>
</evidence>
<evidence type="ECO:0000256" key="7">
    <source>
        <dbReference type="ARBA" id="ARBA00023136"/>
    </source>
</evidence>
<evidence type="ECO:0000256" key="10">
    <source>
        <dbReference type="RuleBase" id="RU004439"/>
    </source>
</evidence>
<dbReference type="InterPro" id="IPR010579">
    <property type="entry name" value="MHC_I_a_C"/>
</dbReference>
<evidence type="ECO:0000256" key="5">
    <source>
        <dbReference type="ARBA" id="ARBA00022859"/>
    </source>
</evidence>
<dbReference type="FunFam" id="2.60.40.10:FF:000014">
    <property type="entry name" value="H-2 class I histocompatibility antigen, alpha chain"/>
    <property type="match status" value="1"/>
</dbReference>
<feature type="region of interest" description="Disordered" evidence="11">
    <location>
        <begin position="338"/>
        <end position="365"/>
    </location>
</feature>
<dbReference type="Pfam" id="PF00129">
    <property type="entry name" value="MHC_I"/>
    <property type="match status" value="1"/>
</dbReference>
<dbReference type="InterPro" id="IPR037055">
    <property type="entry name" value="MHC_I-like_Ag-recog_sf"/>
</dbReference>
<dbReference type="Gene3D" id="2.60.40.10">
    <property type="entry name" value="Immunoglobulins"/>
    <property type="match status" value="1"/>
</dbReference>
<keyword evidence="2" id="KW-0490">MHC I</keyword>
<dbReference type="InterPro" id="IPR011162">
    <property type="entry name" value="MHC_I/II-like_Ag-recog"/>
</dbReference>
<evidence type="ECO:0000256" key="6">
    <source>
        <dbReference type="ARBA" id="ARBA00022989"/>
    </source>
</evidence>
<dbReference type="GO" id="GO:0055038">
    <property type="term" value="C:recycling endosome membrane"/>
    <property type="evidence" value="ECO:0007669"/>
    <property type="project" value="UniProtKB-ARBA"/>
</dbReference>
<dbReference type="InterPro" id="IPR011161">
    <property type="entry name" value="MHC_I-like_Ag-recog"/>
</dbReference>
<dbReference type="Pfam" id="PF07654">
    <property type="entry name" value="C1-set"/>
    <property type="match status" value="1"/>
</dbReference>
<keyword evidence="8" id="KW-1015">Disulfide bond</keyword>
<dbReference type="FunFam" id="3.30.500.10:FF:000001">
    <property type="entry name" value="H-2 class I histocompatibility antigen, alpha chain"/>
    <property type="match status" value="1"/>
</dbReference>
<evidence type="ECO:0000256" key="3">
    <source>
        <dbReference type="ARBA" id="ARBA00022692"/>
    </source>
</evidence>
<reference evidence="15" key="1">
    <citation type="submission" date="2020-12" db="EMBL/GenBank/DDBJ databases">
        <authorList>
            <person name="Otting N."/>
            <person name="Otting N."/>
        </authorList>
    </citation>
    <scope>NUCLEOTIDE SEQUENCE</scope>
</reference>
<dbReference type="CDD" id="cd21026">
    <property type="entry name" value="IgC1_MHC_Ia_HLA-B"/>
    <property type="match status" value="1"/>
</dbReference>
<dbReference type="GO" id="GO:0006955">
    <property type="term" value="P:immune response"/>
    <property type="evidence" value="ECO:0007669"/>
    <property type="project" value="InterPro"/>
</dbReference>
<dbReference type="GO" id="GO:0002474">
    <property type="term" value="P:antigen processing and presentation of peptide antigen via MHC class I"/>
    <property type="evidence" value="ECO:0007669"/>
    <property type="project" value="UniProtKB-KW"/>
</dbReference>
<feature type="domain" description="Ig-like" evidence="14">
    <location>
        <begin position="209"/>
        <end position="297"/>
    </location>
</feature>
<dbReference type="SUPFAM" id="SSF54452">
    <property type="entry name" value="MHC antigen-recognition domain"/>
    <property type="match status" value="1"/>
</dbReference>
<dbReference type="GO" id="GO:0042612">
    <property type="term" value="C:MHC class I protein complex"/>
    <property type="evidence" value="ECO:0007669"/>
    <property type="project" value="UniProtKB-KW"/>
</dbReference>
<dbReference type="SMART" id="SM00407">
    <property type="entry name" value="IGc1"/>
    <property type="match status" value="1"/>
</dbReference>
<dbReference type="InterPro" id="IPR001039">
    <property type="entry name" value="MHC_I_a_a1/a2"/>
</dbReference>
<dbReference type="GO" id="GO:0031901">
    <property type="term" value="C:early endosome membrane"/>
    <property type="evidence" value="ECO:0007669"/>
    <property type="project" value="UniProtKB-ARBA"/>
</dbReference>
<dbReference type="EMBL" id="LR989605">
    <property type="protein sequence ID" value="CAD7694509.1"/>
    <property type="molecule type" value="Genomic_DNA"/>
</dbReference>
<dbReference type="InterPro" id="IPR007110">
    <property type="entry name" value="Ig-like_dom"/>
</dbReference>
<evidence type="ECO:0000256" key="2">
    <source>
        <dbReference type="ARBA" id="ARBA00022451"/>
    </source>
</evidence>
<dbReference type="GO" id="GO:0000139">
    <property type="term" value="C:Golgi membrane"/>
    <property type="evidence" value="ECO:0007669"/>
    <property type="project" value="UniProtKB-ARBA"/>
</dbReference>
<protein>
    <submittedName>
        <fullName evidence="15">CDS</fullName>
    </submittedName>
</protein>
<dbReference type="InterPro" id="IPR036179">
    <property type="entry name" value="Ig-like_dom_sf"/>
</dbReference>
<evidence type="ECO:0000256" key="9">
    <source>
        <dbReference type="ARBA" id="ARBA00023180"/>
    </source>
</evidence>
<proteinExistence type="inferred from homology"/>
<evidence type="ECO:0000256" key="4">
    <source>
        <dbReference type="ARBA" id="ARBA00022729"/>
    </source>
</evidence>